<comment type="caution">
    <text evidence="3">The sequence shown here is derived from an EMBL/GenBank/DDBJ whole genome shotgun (WGS) entry which is preliminary data.</text>
</comment>
<protein>
    <recommendedName>
        <fullName evidence="5">Secreted protein</fullName>
    </recommendedName>
</protein>
<evidence type="ECO:0008006" key="5">
    <source>
        <dbReference type="Google" id="ProtNLM"/>
    </source>
</evidence>
<dbReference type="RefSeq" id="WP_204843274.1">
    <property type="nucleotide sequence ID" value="NZ_JAFBCL010000001.1"/>
</dbReference>
<evidence type="ECO:0000313" key="4">
    <source>
        <dbReference type="Proteomes" id="UP001195724"/>
    </source>
</evidence>
<feature type="signal peptide" evidence="2">
    <location>
        <begin position="1"/>
        <end position="37"/>
    </location>
</feature>
<feature type="compositionally biased region" description="Low complexity" evidence="1">
    <location>
        <begin position="215"/>
        <end position="233"/>
    </location>
</feature>
<accession>A0ABS2S8D2</accession>
<gene>
    <name evidence="3" type="ORF">JOE68_003373</name>
</gene>
<dbReference type="EMBL" id="JAFBCL010000001">
    <property type="protein sequence ID" value="MBM7812508.1"/>
    <property type="molecule type" value="Genomic_DNA"/>
</dbReference>
<feature type="chain" id="PRO_5045794971" description="Secreted protein" evidence="2">
    <location>
        <begin position="38"/>
        <end position="357"/>
    </location>
</feature>
<feature type="compositionally biased region" description="Pro residues" evidence="1">
    <location>
        <begin position="234"/>
        <end position="243"/>
    </location>
</feature>
<keyword evidence="4" id="KW-1185">Reference proteome</keyword>
<feature type="compositionally biased region" description="Low complexity" evidence="1">
    <location>
        <begin position="344"/>
        <end position="357"/>
    </location>
</feature>
<name>A0ABS2S8D2_9PSEU</name>
<organism evidence="3 4">
    <name type="scientific">Saccharothrix algeriensis</name>
    <dbReference type="NCBI Taxonomy" id="173560"/>
    <lineage>
        <taxon>Bacteria</taxon>
        <taxon>Bacillati</taxon>
        <taxon>Actinomycetota</taxon>
        <taxon>Actinomycetes</taxon>
        <taxon>Pseudonocardiales</taxon>
        <taxon>Pseudonocardiaceae</taxon>
        <taxon>Saccharothrix</taxon>
    </lineage>
</organism>
<evidence type="ECO:0000256" key="2">
    <source>
        <dbReference type="SAM" id="SignalP"/>
    </source>
</evidence>
<feature type="compositionally biased region" description="Low complexity" evidence="1">
    <location>
        <begin position="266"/>
        <end position="277"/>
    </location>
</feature>
<sequence>MAGSDAVRRSGSLLLRALAAGGLAAVAWLCCGGSASAQPQDHSDEGPKTLDPVNVVLHQQHTATGLPSAALPDSALTGPALTGPAFTGSALPEAVPTGSAFTGSALPEAMPTGSALPDHAIALPAALSQAVRLPAVTALPAAVPLPVDVLVPAEVLTSAEAPVVPPVGMVAATSTGEHMADLVEEEFHHSGGAGRTGYSHSAAVANKAPVEPREAGAAAEPAAPRAAPATGQPAPEPATPPVAAPAAEPAPVADDLPVPPAPEPAEAPAEALLATGPTWEKPGPTAPAPTPGQAPAPAAPTTASSGAQDSSNGHRGGVPGCTASQHHLTPPTARSVERRDDWRSPGSTPGLPSTSPD</sequence>
<keyword evidence="2" id="KW-0732">Signal</keyword>
<feature type="compositionally biased region" description="Pro residues" evidence="1">
    <location>
        <begin position="284"/>
        <end position="298"/>
    </location>
</feature>
<feature type="compositionally biased region" description="Low complexity" evidence="1">
    <location>
        <begin position="299"/>
        <end position="308"/>
    </location>
</feature>
<dbReference type="Proteomes" id="UP001195724">
    <property type="component" value="Unassembled WGS sequence"/>
</dbReference>
<feature type="compositionally biased region" description="Low complexity" evidence="1">
    <location>
        <begin position="244"/>
        <end position="256"/>
    </location>
</feature>
<reference evidence="3 4" key="1">
    <citation type="submission" date="2021-01" db="EMBL/GenBank/DDBJ databases">
        <title>Sequencing the genomes of 1000 actinobacteria strains.</title>
        <authorList>
            <person name="Klenk H.-P."/>
        </authorList>
    </citation>
    <scope>NUCLEOTIDE SEQUENCE [LARGE SCALE GENOMIC DNA]</scope>
    <source>
        <strain evidence="3 4">DSM 44581</strain>
    </source>
</reference>
<evidence type="ECO:0000256" key="1">
    <source>
        <dbReference type="SAM" id="MobiDB-lite"/>
    </source>
</evidence>
<evidence type="ECO:0000313" key="3">
    <source>
        <dbReference type="EMBL" id="MBM7812508.1"/>
    </source>
</evidence>
<proteinExistence type="predicted"/>
<feature type="region of interest" description="Disordered" evidence="1">
    <location>
        <begin position="189"/>
        <end position="357"/>
    </location>
</feature>